<reference evidence="1 2" key="1">
    <citation type="journal article" date="2014" name="Am. J. Bot.">
        <title>Genome assembly and annotation for red clover (Trifolium pratense; Fabaceae).</title>
        <authorList>
            <person name="Istvanek J."/>
            <person name="Jaros M."/>
            <person name="Krenek A."/>
            <person name="Repkova J."/>
        </authorList>
    </citation>
    <scope>NUCLEOTIDE SEQUENCE [LARGE SCALE GENOMIC DNA]</scope>
    <source>
        <strain evidence="2">cv. Tatra</strain>
        <tissue evidence="1">Young leaves</tissue>
    </source>
</reference>
<dbReference type="Proteomes" id="UP000236291">
    <property type="component" value="Unassembled WGS sequence"/>
</dbReference>
<protein>
    <submittedName>
        <fullName evidence="1">Uncharacterized protein</fullName>
    </submittedName>
</protein>
<name>A0A2K3M5E6_TRIPR</name>
<reference evidence="1 2" key="2">
    <citation type="journal article" date="2017" name="Front. Plant Sci.">
        <title>Gene Classification and Mining of Molecular Markers Useful in Red Clover (Trifolium pratense) Breeding.</title>
        <authorList>
            <person name="Istvanek J."/>
            <person name="Dluhosova J."/>
            <person name="Dluhos P."/>
            <person name="Patkova L."/>
            <person name="Nedelnik J."/>
            <person name="Repkova J."/>
        </authorList>
    </citation>
    <scope>NUCLEOTIDE SEQUENCE [LARGE SCALE GENOMIC DNA]</scope>
    <source>
        <strain evidence="2">cv. Tatra</strain>
        <tissue evidence="1">Young leaves</tissue>
    </source>
</reference>
<evidence type="ECO:0000313" key="2">
    <source>
        <dbReference type="Proteomes" id="UP000236291"/>
    </source>
</evidence>
<proteinExistence type="predicted"/>
<gene>
    <name evidence="1" type="ORF">L195_g042048</name>
</gene>
<sequence length="91" mass="10158">MSPGPPDSSRESEGVIGPEVPSLSHSLILKATTSANGSGIHLVFVEKRESRYKVVTSQPNEEPELFRKLELPYSRPRVRSIRVICCIPERK</sequence>
<dbReference type="AlphaFoldDB" id="A0A2K3M5E6"/>
<organism evidence="1 2">
    <name type="scientific">Trifolium pratense</name>
    <name type="common">Red clover</name>
    <dbReference type="NCBI Taxonomy" id="57577"/>
    <lineage>
        <taxon>Eukaryota</taxon>
        <taxon>Viridiplantae</taxon>
        <taxon>Streptophyta</taxon>
        <taxon>Embryophyta</taxon>
        <taxon>Tracheophyta</taxon>
        <taxon>Spermatophyta</taxon>
        <taxon>Magnoliopsida</taxon>
        <taxon>eudicotyledons</taxon>
        <taxon>Gunneridae</taxon>
        <taxon>Pentapetalae</taxon>
        <taxon>rosids</taxon>
        <taxon>fabids</taxon>
        <taxon>Fabales</taxon>
        <taxon>Fabaceae</taxon>
        <taxon>Papilionoideae</taxon>
        <taxon>50 kb inversion clade</taxon>
        <taxon>NPAAA clade</taxon>
        <taxon>Hologalegina</taxon>
        <taxon>IRL clade</taxon>
        <taxon>Trifolieae</taxon>
        <taxon>Trifolium</taxon>
    </lineage>
</organism>
<comment type="caution">
    <text evidence="1">The sequence shown here is derived from an EMBL/GenBank/DDBJ whole genome shotgun (WGS) entry which is preliminary data.</text>
</comment>
<accession>A0A2K3M5E6</accession>
<evidence type="ECO:0000313" key="1">
    <source>
        <dbReference type="EMBL" id="PNX85973.1"/>
    </source>
</evidence>
<dbReference type="EMBL" id="ASHM01050024">
    <property type="protein sequence ID" value="PNX85973.1"/>
    <property type="molecule type" value="Genomic_DNA"/>
</dbReference>